<evidence type="ECO:0000256" key="1">
    <source>
        <dbReference type="SAM" id="MobiDB-lite"/>
    </source>
</evidence>
<keyword evidence="4" id="KW-1185">Reference proteome</keyword>
<dbReference type="Proteomes" id="UP001182556">
    <property type="component" value="Unassembled WGS sequence"/>
</dbReference>
<reference evidence="3" key="1">
    <citation type="submission" date="2023-02" db="EMBL/GenBank/DDBJ databases">
        <title>Identification and recombinant expression of a fungal hydrolase from Papiliotrema laurentii that hydrolyzes apple cutin and clears colloidal polyester polyurethane.</title>
        <authorList>
            <consortium name="DOE Joint Genome Institute"/>
            <person name="Roman V.A."/>
            <person name="Bojanowski C."/>
            <person name="Crable B.R."/>
            <person name="Wagner D.N."/>
            <person name="Hung C.S."/>
            <person name="Nadeau L.J."/>
            <person name="Schratz L."/>
            <person name="Haridas S."/>
            <person name="Pangilinan J."/>
            <person name="Lipzen A."/>
            <person name="Na H."/>
            <person name="Yan M."/>
            <person name="Ng V."/>
            <person name="Grigoriev I.V."/>
            <person name="Spatafora J.W."/>
            <person name="Barlow D."/>
            <person name="Biffinger J."/>
            <person name="Kelley-Loughnane N."/>
            <person name="Varaljay V.A."/>
            <person name="Crookes-Goodson W.J."/>
        </authorList>
    </citation>
    <scope>NUCLEOTIDE SEQUENCE</scope>
    <source>
        <strain evidence="3">5307AH</strain>
    </source>
</reference>
<feature type="compositionally biased region" description="Basic and acidic residues" evidence="1">
    <location>
        <begin position="1"/>
        <end position="10"/>
    </location>
</feature>
<accession>A0AAD9CZ48</accession>
<dbReference type="EMBL" id="JAODAN010000006">
    <property type="protein sequence ID" value="KAK1923424.1"/>
    <property type="molecule type" value="Genomic_DNA"/>
</dbReference>
<feature type="region of interest" description="Disordered" evidence="1">
    <location>
        <begin position="1"/>
        <end position="61"/>
    </location>
</feature>
<feature type="compositionally biased region" description="Polar residues" evidence="1">
    <location>
        <begin position="18"/>
        <end position="27"/>
    </location>
</feature>
<evidence type="ECO:0000313" key="3">
    <source>
        <dbReference type="EMBL" id="KAK1923424.1"/>
    </source>
</evidence>
<sequence>MYLDKAREEWGGPAALKQGNSSPSSHSGFGVAPGGHGAGETVDGPRPTLSPVPGGGKREIQDEDEWSTYYLAVSKRVGDEADHVDFIAPRAINPIYANVSHDQVYKRADSGPIYGSSGKPQMTDVHQTTNPSCGFASVLAAVVNVNPAWISSHISFSGDRNSVSTAKVTLYDPNNFAPKTFDISCAETAIMSDVDPATGVWWPGAYDHAGVKLGLDNSNGAMGPISPQKSL</sequence>
<feature type="domain" description="MSP" evidence="2">
    <location>
        <begin position="142"/>
        <end position="231"/>
    </location>
</feature>
<dbReference type="PROSITE" id="PS50202">
    <property type="entry name" value="MSP"/>
    <property type="match status" value="1"/>
</dbReference>
<dbReference type="InterPro" id="IPR000535">
    <property type="entry name" value="MSP_dom"/>
</dbReference>
<organism evidence="3 4">
    <name type="scientific">Papiliotrema laurentii</name>
    <name type="common">Cryptococcus laurentii</name>
    <dbReference type="NCBI Taxonomy" id="5418"/>
    <lineage>
        <taxon>Eukaryota</taxon>
        <taxon>Fungi</taxon>
        <taxon>Dikarya</taxon>
        <taxon>Basidiomycota</taxon>
        <taxon>Agaricomycotina</taxon>
        <taxon>Tremellomycetes</taxon>
        <taxon>Tremellales</taxon>
        <taxon>Rhynchogastremaceae</taxon>
        <taxon>Papiliotrema</taxon>
    </lineage>
</organism>
<gene>
    <name evidence="3" type="ORF">DB88DRAFT_298041</name>
</gene>
<evidence type="ECO:0000259" key="2">
    <source>
        <dbReference type="PROSITE" id="PS50202"/>
    </source>
</evidence>
<evidence type="ECO:0000313" key="4">
    <source>
        <dbReference type="Proteomes" id="UP001182556"/>
    </source>
</evidence>
<comment type="caution">
    <text evidence="3">The sequence shown here is derived from an EMBL/GenBank/DDBJ whole genome shotgun (WGS) entry which is preliminary data.</text>
</comment>
<name>A0AAD9CZ48_PAPLA</name>
<protein>
    <recommendedName>
        <fullName evidence="2">MSP domain-containing protein</fullName>
    </recommendedName>
</protein>
<dbReference type="AlphaFoldDB" id="A0AAD9CZ48"/>
<proteinExistence type="predicted"/>